<dbReference type="OrthoDB" id="3175596at2"/>
<dbReference type="Gene3D" id="1.10.10.10">
    <property type="entry name" value="Winged helix-like DNA-binding domain superfamily/Winged helix DNA-binding domain"/>
    <property type="match status" value="2"/>
</dbReference>
<dbReference type="PANTHER" id="PTHR30185">
    <property type="entry name" value="CRYPTIC BETA-GLUCOSIDE BGL OPERON ANTITERMINATOR"/>
    <property type="match status" value="1"/>
</dbReference>
<evidence type="ECO:0000256" key="1">
    <source>
        <dbReference type="ARBA" id="ARBA00023015"/>
    </source>
</evidence>
<evidence type="ECO:0000313" key="4">
    <source>
        <dbReference type="EMBL" id="EDM51833.1"/>
    </source>
</evidence>
<proteinExistence type="predicted"/>
<name>A5Z560_9FIRM</name>
<dbReference type="Proteomes" id="UP000006000">
    <property type="component" value="Unassembled WGS sequence"/>
</dbReference>
<feature type="domain" description="Mga helix-turn-helix" evidence="3">
    <location>
        <begin position="98"/>
        <end position="170"/>
    </location>
</feature>
<keyword evidence="1" id="KW-0805">Transcription regulation</keyword>
<dbReference type="HOGENOM" id="CLU_1029532_0_0_9"/>
<reference evidence="4 5" key="1">
    <citation type="submission" date="2007-03" db="EMBL/GenBank/DDBJ databases">
        <authorList>
            <person name="Fulton L."/>
            <person name="Clifton S."/>
            <person name="Fulton B."/>
            <person name="Xu J."/>
            <person name="Minx P."/>
            <person name="Pepin K.H."/>
            <person name="Johnson M."/>
            <person name="Thiruvilangam P."/>
            <person name="Bhonagiri V."/>
            <person name="Nash W.E."/>
            <person name="Mardis E.R."/>
            <person name="Wilson R.K."/>
        </authorList>
    </citation>
    <scope>NUCLEOTIDE SEQUENCE [LARGE SCALE GENOMIC DNA]</scope>
    <source>
        <strain evidence="4 5">ATCC 27560</strain>
    </source>
</reference>
<dbReference type="InterPro" id="IPR050661">
    <property type="entry name" value="BglG_antiterminators"/>
</dbReference>
<evidence type="ECO:0000259" key="3">
    <source>
        <dbReference type="Pfam" id="PF05043"/>
    </source>
</evidence>
<dbReference type="RefSeq" id="WP_005362138.1">
    <property type="nucleotide sequence ID" value="NZ_DS264282.1"/>
</dbReference>
<gene>
    <name evidence="4" type="ORF">EUBVEN_00840</name>
</gene>
<dbReference type="EMBL" id="AAVL02000030">
    <property type="protein sequence ID" value="EDM51833.1"/>
    <property type="molecule type" value="Genomic_DNA"/>
</dbReference>
<dbReference type="SUPFAM" id="SSF46785">
    <property type="entry name" value="Winged helix' DNA-binding domain"/>
    <property type="match status" value="1"/>
</dbReference>
<dbReference type="InterPro" id="IPR036388">
    <property type="entry name" value="WH-like_DNA-bd_sf"/>
</dbReference>
<dbReference type="InterPro" id="IPR036390">
    <property type="entry name" value="WH_DNA-bd_sf"/>
</dbReference>
<dbReference type="STRING" id="411463.EUBVEN_00840"/>
<evidence type="ECO:0000313" key="5">
    <source>
        <dbReference type="Proteomes" id="UP000006000"/>
    </source>
</evidence>
<organism evidence="4 5">
    <name type="scientific">Eubacterium ventriosum ATCC 27560</name>
    <dbReference type="NCBI Taxonomy" id="411463"/>
    <lineage>
        <taxon>Bacteria</taxon>
        <taxon>Bacillati</taxon>
        <taxon>Bacillota</taxon>
        <taxon>Clostridia</taxon>
        <taxon>Eubacteriales</taxon>
        <taxon>Eubacteriaceae</taxon>
        <taxon>Eubacterium</taxon>
    </lineage>
</organism>
<comment type="caution">
    <text evidence="4">The sequence shown here is derived from an EMBL/GenBank/DDBJ whole genome shotgun (WGS) entry which is preliminary data.</text>
</comment>
<dbReference type="InterPro" id="IPR007737">
    <property type="entry name" value="Mga_HTH"/>
</dbReference>
<accession>A5Z560</accession>
<dbReference type="PANTHER" id="PTHR30185:SF9">
    <property type="entry name" value="MANNITOL-SPECIFIC PHOSPHOTRANSFERASE ENZYME IIA COMPONENT"/>
    <property type="match status" value="1"/>
</dbReference>
<dbReference type="AlphaFoldDB" id="A5Z560"/>
<evidence type="ECO:0000256" key="2">
    <source>
        <dbReference type="ARBA" id="ARBA00023163"/>
    </source>
</evidence>
<dbReference type="Pfam" id="PF05043">
    <property type="entry name" value="Mga"/>
    <property type="match status" value="1"/>
</dbReference>
<reference evidence="4 5" key="2">
    <citation type="submission" date="2007-04" db="EMBL/GenBank/DDBJ databases">
        <title>Draft genome sequence of Eubacterium ventriosum (ATCC 27560).</title>
        <authorList>
            <person name="Sudarsanam P."/>
            <person name="Ley R."/>
            <person name="Guruge J."/>
            <person name="Turnbaugh P.J."/>
            <person name="Mahowald M."/>
            <person name="Liep D."/>
            <person name="Gordon J."/>
        </authorList>
    </citation>
    <scope>NUCLEOTIDE SEQUENCE [LARGE SCALE GENOMIC DNA]</scope>
    <source>
        <strain evidence="4 5">ATCC 27560</strain>
    </source>
</reference>
<dbReference type="eggNOG" id="COG3711">
    <property type="taxonomic scope" value="Bacteria"/>
</dbReference>
<protein>
    <submittedName>
        <fullName evidence="4">HTH domain protein</fullName>
    </submittedName>
</protein>
<keyword evidence="2" id="KW-0804">Transcription</keyword>
<sequence length="270" mass="31817">MTEAYISTRCKKILYMIMASDTYVSLPQISEEFKLSKRSIYYELCKINDWLSVQGINEITVVRGKGIKLTEEEKQQIEQVMEKGGAKEEYIFSPMERIYFIICYIIKSKEAVNVEQLAEYLQVSRNTIFNDIRVVVKQLQDFDLTLGYKSKQGYFIDGDSIRIRALFMLYINMLKPVYESETFSYLKDNSVEENLKKLQKIETKLNTSYVEGTLRSIAMLIPLMEKGNEGLYFPDLKKEELENSQEYRLIEEEFPNLIEKGKKYTYVFIY</sequence>